<dbReference type="Gene3D" id="3.80.10.10">
    <property type="entry name" value="Ribonuclease Inhibitor"/>
    <property type="match status" value="1"/>
</dbReference>
<gene>
    <name evidence="1" type="ORF">R3P38DRAFT_2816485</name>
</gene>
<name>A0AAV9YZB4_9AGAR</name>
<accession>A0AAV9YZB4</accession>
<dbReference type="SUPFAM" id="SSF52047">
    <property type="entry name" value="RNI-like"/>
    <property type="match status" value="1"/>
</dbReference>
<dbReference type="EMBL" id="JAWWNJ010000285">
    <property type="protein sequence ID" value="KAK6966307.1"/>
    <property type="molecule type" value="Genomic_DNA"/>
</dbReference>
<comment type="caution">
    <text evidence="1">The sequence shown here is derived from an EMBL/GenBank/DDBJ whole genome shotgun (WGS) entry which is preliminary data.</text>
</comment>
<proteinExistence type="predicted"/>
<evidence type="ECO:0000313" key="2">
    <source>
        <dbReference type="Proteomes" id="UP001362999"/>
    </source>
</evidence>
<dbReference type="AlphaFoldDB" id="A0AAV9YZB4"/>
<keyword evidence="2" id="KW-1185">Reference proteome</keyword>
<dbReference type="Proteomes" id="UP001362999">
    <property type="component" value="Unassembled WGS sequence"/>
</dbReference>
<evidence type="ECO:0000313" key="1">
    <source>
        <dbReference type="EMBL" id="KAK6966307.1"/>
    </source>
</evidence>
<protein>
    <submittedName>
        <fullName evidence="1">Uncharacterized protein</fullName>
    </submittedName>
</protein>
<sequence length="778" mass="87292">MPISRDSFCSQLDSVFMCDLLATLSPSCMRVGDAERVSGQWMRRFVDKNDLPVQLAVVGQIRTVCTVGRTVSSEGHELEANFSTSSQLLVLGRPTDSDVLNEFYADQLRVIFNTQHWAHGAPESSSASLFDSEHADVESEDSDTSFCEVDTDNSDIAHPPSTGDLVSCSHPRRATRRPSPGCCVLAGFGREVKVWPGGPANRAAVLIPFLSFSSTSFLTSASCNLFKSSQTPARNIWRLSTFVGSAATSSEPAVFIVFPVLANFYEMSATSTSDTSVNETDSAEPSKFTTLPLDTVARIFLLALSPVLTQEQVYDNELLRDRLRRTCILFMGVVDSLPVMWSFIMLETANSSRPSPLDTSDLCAFVSQHLQKSAMCRLHIAFDLNVLPGRRDEAGRVWDALLPSVKRWRTLFFRADGYCNSAGLCVQELLGPYIMEDALDLRIVDIATKKNVSCWKRHQRLKLASVDLHVVRCTVLADVAFPPSSNLQYMHIASDRDQQGVNWSAFFSGCTNLVYLKWDRRCALAPSPVVTLPSLLRLTLWDLRFLPPIFAPRLTELEVFDYSMPITVSLFVDLVGFAASLTSLKLRNNPVKTSVLLDILNKTPYLEHILMSDTEPRAPVFQFLARKIIYQYRMNTMRRLTAAAVHLTHPMEENEISWDMRWELEDLCPPRKCCLFNCLCFEPFAFGTCIAIPDFPFPLTKREVAAVYSRDEVTSYTGFKVPVLKVWVPERIQFGNTPKGNLTMVVLLDLEWEKADIVASFGFCYGRTRYRVLCTKPR</sequence>
<reference evidence="1 2" key="1">
    <citation type="journal article" date="2024" name="J Genomics">
        <title>Draft genome sequencing and assembly of Favolaschia claudopus CIRM-BRFM 2984 isolated from oak limbs.</title>
        <authorList>
            <person name="Navarro D."/>
            <person name="Drula E."/>
            <person name="Chaduli D."/>
            <person name="Cazenave R."/>
            <person name="Ahrendt S."/>
            <person name="Wang J."/>
            <person name="Lipzen A."/>
            <person name="Daum C."/>
            <person name="Barry K."/>
            <person name="Grigoriev I.V."/>
            <person name="Favel A."/>
            <person name="Rosso M.N."/>
            <person name="Martin F."/>
        </authorList>
    </citation>
    <scope>NUCLEOTIDE SEQUENCE [LARGE SCALE GENOMIC DNA]</scope>
    <source>
        <strain evidence="1 2">CIRM-BRFM 2984</strain>
    </source>
</reference>
<dbReference type="InterPro" id="IPR032675">
    <property type="entry name" value="LRR_dom_sf"/>
</dbReference>
<organism evidence="1 2">
    <name type="scientific">Favolaschia claudopus</name>
    <dbReference type="NCBI Taxonomy" id="2862362"/>
    <lineage>
        <taxon>Eukaryota</taxon>
        <taxon>Fungi</taxon>
        <taxon>Dikarya</taxon>
        <taxon>Basidiomycota</taxon>
        <taxon>Agaricomycotina</taxon>
        <taxon>Agaricomycetes</taxon>
        <taxon>Agaricomycetidae</taxon>
        <taxon>Agaricales</taxon>
        <taxon>Marasmiineae</taxon>
        <taxon>Mycenaceae</taxon>
        <taxon>Favolaschia</taxon>
    </lineage>
</organism>